<reference evidence="10" key="2">
    <citation type="submission" date="2023-05" db="EMBL/GenBank/DDBJ databases">
        <authorList>
            <consortium name="Lawrence Berkeley National Laboratory"/>
            <person name="Steindorff A."/>
            <person name="Hensen N."/>
            <person name="Bonometti L."/>
            <person name="Westerberg I."/>
            <person name="Brannstrom I.O."/>
            <person name="Guillou S."/>
            <person name="Cros-Aarteil S."/>
            <person name="Calhoun S."/>
            <person name="Haridas S."/>
            <person name="Kuo A."/>
            <person name="Mondo S."/>
            <person name="Pangilinan J."/>
            <person name="Riley R."/>
            <person name="Labutti K."/>
            <person name="Andreopoulos B."/>
            <person name="Lipzen A."/>
            <person name="Chen C."/>
            <person name="Yanf M."/>
            <person name="Daum C."/>
            <person name="Ng V."/>
            <person name="Clum A."/>
            <person name="Ohm R."/>
            <person name="Martin F."/>
            <person name="Silar P."/>
            <person name="Natvig D."/>
            <person name="Lalanne C."/>
            <person name="Gautier V."/>
            <person name="Ament-Velasquez S.L."/>
            <person name="Kruys A."/>
            <person name="Hutchinson M.I."/>
            <person name="Powell A.J."/>
            <person name="Barry K."/>
            <person name="Miller A.N."/>
            <person name="Grigoriev I.V."/>
            <person name="Debuchy R."/>
            <person name="Gladieux P."/>
            <person name="Thoren M.H."/>
            <person name="Johannesson H."/>
        </authorList>
    </citation>
    <scope>NUCLEOTIDE SEQUENCE</scope>
    <source>
        <strain evidence="10">PSN293</strain>
    </source>
</reference>
<dbReference type="PANTHER" id="PTHR46206">
    <property type="entry name" value="CYTOCHROME P450"/>
    <property type="match status" value="1"/>
</dbReference>
<evidence type="ECO:0000256" key="7">
    <source>
        <dbReference type="PIRSR" id="PIRSR602403-1"/>
    </source>
</evidence>
<proteinExistence type="inferred from homology"/>
<reference evidence="10" key="1">
    <citation type="journal article" date="2023" name="Mol. Phylogenet. Evol.">
        <title>Genome-scale phylogeny and comparative genomics of the fungal order Sordariales.</title>
        <authorList>
            <person name="Hensen N."/>
            <person name="Bonometti L."/>
            <person name="Westerberg I."/>
            <person name="Brannstrom I.O."/>
            <person name="Guillou S."/>
            <person name="Cros-Aarteil S."/>
            <person name="Calhoun S."/>
            <person name="Haridas S."/>
            <person name="Kuo A."/>
            <person name="Mondo S."/>
            <person name="Pangilinan J."/>
            <person name="Riley R."/>
            <person name="LaButti K."/>
            <person name="Andreopoulos B."/>
            <person name="Lipzen A."/>
            <person name="Chen C."/>
            <person name="Yan M."/>
            <person name="Daum C."/>
            <person name="Ng V."/>
            <person name="Clum A."/>
            <person name="Steindorff A."/>
            <person name="Ohm R.A."/>
            <person name="Martin F."/>
            <person name="Silar P."/>
            <person name="Natvig D.O."/>
            <person name="Lalanne C."/>
            <person name="Gautier V."/>
            <person name="Ament-Velasquez S.L."/>
            <person name="Kruys A."/>
            <person name="Hutchinson M.I."/>
            <person name="Powell A.J."/>
            <person name="Barry K."/>
            <person name="Miller A.N."/>
            <person name="Grigoriev I.V."/>
            <person name="Debuchy R."/>
            <person name="Gladieux P."/>
            <person name="Hiltunen Thoren M."/>
            <person name="Johannesson H."/>
        </authorList>
    </citation>
    <scope>NUCLEOTIDE SEQUENCE</scope>
    <source>
        <strain evidence="10">PSN293</strain>
    </source>
</reference>
<keyword evidence="4 8" id="KW-0560">Oxidoreductase</keyword>
<comment type="caution">
    <text evidence="10">The sequence shown here is derived from an EMBL/GenBank/DDBJ whole genome shotgun (WGS) entry which is preliminary data.</text>
</comment>
<evidence type="ECO:0000256" key="8">
    <source>
        <dbReference type="RuleBase" id="RU000461"/>
    </source>
</evidence>
<dbReference type="PRINTS" id="PR00465">
    <property type="entry name" value="EP450IV"/>
</dbReference>
<dbReference type="GO" id="GO:0016705">
    <property type="term" value="F:oxidoreductase activity, acting on paired donors, with incorporation or reduction of molecular oxygen"/>
    <property type="evidence" value="ECO:0007669"/>
    <property type="project" value="InterPro"/>
</dbReference>
<dbReference type="Proteomes" id="UP001301769">
    <property type="component" value="Unassembled WGS sequence"/>
</dbReference>
<evidence type="ECO:0000256" key="5">
    <source>
        <dbReference type="ARBA" id="ARBA00023004"/>
    </source>
</evidence>
<evidence type="ECO:0000313" key="11">
    <source>
        <dbReference type="Proteomes" id="UP001301769"/>
    </source>
</evidence>
<sequence length="528" mass="58641">MAVTIPNLRPSEWAHIARELTFGQALALLAVVSVVYCVVDALSPKSRQLAKIPSIGYGPIPIGIIQRWYGTINLMLDGRRLLQEGYTKHKGSMFRLSGLENELIVVADQGKFAEYVAAPDSVLSQQEPVNKLLAVKHTVGILSATSTMHAPLVRINLTQHISRWVGAIREEIVKSFDREIGIPAEWTEVAVADVIPTTIARLGNRVMFGEELAKNEQHIENCIGFTHDLIVSAFSIRVFPAWLQGLAVRFSPILKRRRLVDKVARPYVQARLDAVAAAGGGQDADVPDDMLTWLIHTYPEELRTVDAMIETMMFINFGSIHTTASSFMAALYHIAAEPDKYIPALRQEFEQVCSKDGGPGGEVITKQMLGKLVKMDSILLESLRLDPPQMASVHRYVLKPFTFKDGTTIPAGATLCLAASPIQNDPEYFENPAEFDGFRFARPAGQDDDGQSERMYTVNTSLKNSTFGHGRHACPGRFFAVNEIKLLMAELLSKYDVKLIPGTKPRQMYFGVTTVPEQKLKLLLRARR</sequence>
<dbReference type="EMBL" id="MU858066">
    <property type="protein sequence ID" value="KAK4216636.1"/>
    <property type="molecule type" value="Genomic_DNA"/>
</dbReference>
<keyword evidence="5 7" id="KW-0408">Iron</keyword>
<keyword evidence="11" id="KW-1185">Reference proteome</keyword>
<evidence type="ECO:0000256" key="2">
    <source>
        <dbReference type="ARBA" id="ARBA00010617"/>
    </source>
</evidence>
<dbReference type="InterPro" id="IPR002403">
    <property type="entry name" value="Cyt_P450_E_grp-IV"/>
</dbReference>
<protein>
    <submittedName>
        <fullName evidence="10">Cytochrome P450</fullName>
    </submittedName>
</protein>
<dbReference type="SUPFAM" id="SSF48264">
    <property type="entry name" value="Cytochrome P450"/>
    <property type="match status" value="1"/>
</dbReference>
<name>A0AAN7B8I1_9PEZI</name>
<dbReference type="PROSITE" id="PS00086">
    <property type="entry name" value="CYTOCHROME_P450"/>
    <property type="match status" value="1"/>
</dbReference>
<keyword evidence="6 8" id="KW-0503">Monooxygenase</keyword>
<dbReference type="AlphaFoldDB" id="A0AAN7B8I1"/>
<keyword evidence="7 8" id="KW-0349">Heme</keyword>
<evidence type="ECO:0000313" key="10">
    <source>
        <dbReference type="EMBL" id="KAK4216636.1"/>
    </source>
</evidence>
<comment type="cofactor">
    <cofactor evidence="1 7">
        <name>heme</name>
        <dbReference type="ChEBI" id="CHEBI:30413"/>
    </cofactor>
</comment>
<dbReference type="InterPro" id="IPR017972">
    <property type="entry name" value="Cyt_P450_CS"/>
</dbReference>
<evidence type="ECO:0000256" key="6">
    <source>
        <dbReference type="ARBA" id="ARBA00023033"/>
    </source>
</evidence>
<feature type="binding site" description="axial binding residue" evidence="7">
    <location>
        <position position="474"/>
    </location>
    <ligand>
        <name>heme</name>
        <dbReference type="ChEBI" id="CHEBI:30413"/>
    </ligand>
    <ligandPart>
        <name>Fe</name>
        <dbReference type="ChEBI" id="CHEBI:18248"/>
    </ligandPart>
</feature>
<keyword evidence="3 7" id="KW-0479">Metal-binding</keyword>
<evidence type="ECO:0000256" key="3">
    <source>
        <dbReference type="ARBA" id="ARBA00022723"/>
    </source>
</evidence>
<dbReference type="InterPro" id="IPR036396">
    <property type="entry name" value="Cyt_P450_sf"/>
</dbReference>
<keyword evidence="9" id="KW-1133">Transmembrane helix</keyword>
<accession>A0AAN7B8I1</accession>
<dbReference type="GO" id="GO:0004497">
    <property type="term" value="F:monooxygenase activity"/>
    <property type="evidence" value="ECO:0007669"/>
    <property type="project" value="UniProtKB-KW"/>
</dbReference>
<dbReference type="Pfam" id="PF00067">
    <property type="entry name" value="p450"/>
    <property type="match status" value="1"/>
</dbReference>
<dbReference type="CDD" id="cd11041">
    <property type="entry name" value="CYP503A1-like"/>
    <property type="match status" value="1"/>
</dbReference>
<keyword evidence="9" id="KW-0472">Membrane</keyword>
<evidence type="ECO:0000256" key="9">
    <source>
        <dbReference type="SAM" id="Phobius"/>
    </source>
</evidence>
<dbReference type="GO" id="GO:0005506">
    <property type="term" value="F:iron ion binding"/>
    <property type="evidence" value="ECO:0007669"/>
    <property type="project" value="InterPro"/>
</dbReference>
<comment type="similarity">
    <text evidence="2 8">Belongs to the cytochrome P450 family.</text>
</comment>
<gene>
    <name evidence="10" type="ORF">QBC37DRAFT_370733</name>
</gene>
<dbReference type="InterPro" id="IPR001128">
    <property type="entry name" value="Cyt_P450"/>
</dbReference>
<evidence type="ECO:0000256" key="1">
    <source>
        <dbReference type="ARBA" id="ARBA00001971"/>
    </source>
</evidence>
<evidence type="ECO:0000256" key="4">
    <source>
        <dbReference type="ARBA" id="ARBA00023002"/>
    </source>
</evidence>
<dbReference type="GO" id="GO:0020037">
    <property type="term" value="F:heme binding"/>
    <property type="evidence" value="ECO:0007669"/>
    <property type="project" value="InterPro"/>
</dbReference>
<organism evidence="10 11">
    <name type="scientific">Rhypophila decipiens</name>
    <dbReference type="NCBI Taxonomy" id="261697"/>
    <lineage>
        <taxon>Eukaryota</taxon>
        <taxon>Fungi</taxon>
        <taxon>Dikarya</taxon>
        <taxon>Ascomycota</taxon>
        <taxon>Pezizomycotina</taxon>
        <taxon>Sordariomycetes</taxon>
        <taxon>Sordariomycetidae</taxon>
        <taxon>Sordariales</taxon>
        <taxon>Naviculisporaceae</taxon>
        <taxon>Rhypophila</taxon>
    </lineage>
</organism>
<keyword evidence="9" id="KW-0812">Transmembrane</keyword>
<feature type="transmembrane region" description="Helical" evidence="9">
    <location>
        <begin position="20"/>
        <end position="39"/>
    </location>
</feature>
<dbReference type="Gene3D" id="1.10.630.10">
    <property type="entry name" value="Cytochrome P450"/>
    <property type="match status" value="1"/>
</dbReference>